<evidence type="ECO:0000259" key="5">
    <source>
        <dbReference type="Pfam" id="PF13499"/>
    </source>
</evidence>
<dbReference type="InterPro" id="IPR052110">
    <property type="entry name" value="MCFD2-like"/>
</dbReference>
<feature type="signal peptide" evidence="4">
    <location>
        <begin position="1"/>
        <end position="27"/>
    </location>
</feature>
<dbReference type="InterPro" id="IPR011992">
    <property type="entry name" value="EF-hand-dom_pair"/>
</dbReference>
<evidence type="ECO:0000313" key="6">
    <source>
        <dbReference type="EnsemblMetazoa" id="XP_030855344"/>
    </source>
</evidence>
<reference evidence="6" key="2">
    <citation type="submission" date="2021-01" db="UniProtKB">
        <authorList>
            <consortium name="EnsemblMetazoa"/>
        </authorList>
    </citation>
    <scope>IDENTIFICATION</scope>
</reference>
<keyword evidence="7" id="KW-1185">Reference proteome</keyword>
<dbReference type="OMA" id="GRLDKNM"/>
<dbReference type="Gene3D" id="1.10.238.10">
    <property type="entry name" value="EF-hand"/>
    <property type="match status" value="1"/>
</dbReference>
<evidence type="ECO:0000256" key="1">
    <source>
        <dbReference type="ARBA" id="ARBA00022729"/>
    </source>
</evidence>
<evidence type="ECO:0000313" key="7">
    <source>
        <dbReference type="Proteomes" id="UP000007110"/>
    </source>
</evidence>
<dbReference type="GO" id="GO:0005509">
    <property type="term" value="F:calcium ion binding"/>
    <property type="evidence" value="ECO:0007669"/>
    <property type="project" value="InterPro"/>
</dbReference>
<keyword evidence="3" id="KW-0106">Calcium</keyword>
<dbReference type="AlphaFoldDB" id="A0A7M7PRV3"/>
<keyword evidence="2" id="KW-0677">Repeat</keyword>
<organism evidence="6 7">
    <name type="scientific">Strongylocentrotus purpuratus</name>
    <name type="common">Purple sea urchin</name>
    <dbReference type="NCBI Taxonomy" id="7668"/>
    <lineage>
        <taxon>Eukaryota</taxon>
        <taxon>Metazoa</taxon>
        <taxon>Echinodermata</taxon>
        <taxon>Eleutherozoa</taxon>
        <taxon>Echinozoa</taxon>
        <taxon>Echinoidea</taxon>
        <taxon>Euechinoidea</taxon>
        <taxon>Echinacea</taxon>
        <taxon>Camarodonta</taxon>
        <taxon>Echinidea</taxon>
        <taxon>Strongylocentrotidae</taxon>
        <taxon>Strongylocentrotus</taxon>
    </lineage>
</organism>
<name>A0A7M7PRV3_STRPU</name>
<dbReference type="InterPro" id="IPR018247">
    <property type="entry name" value="EF_Hand_1_Ca_BS"/>
</dbReference>
<feature type="domain" description="EF-hand" evidence="5">
    <location>
        <begin position="79"/>
        <end position="149"/>
    </location>
</feature>
<reference evidence="7" key="1">
    <citation type="submission" date="2015-02" db="EMBL/GenBank/DDBJ databases">
        <title>Genome sequencing for Strongylocentrotus purpuratus.</title>
        <authorList>
            <person name="Murali S."/>
            <person name="Liu Y."/>
            <person name="Vee V."/>
            <person name="English A."/>
            <person name="Wang M."/>
            <person name="Skinner E."/>
            <person name="Han Y."/>
            <person name="Muzny D.M."/>
            <person name="Worley K.C."/>
            <person name="Gibbs R.A."/>
        </authorList>
    </citation>
    <scope>NUCLEOTIDE SEQUENCE</scope>
</reference>
<keyword evidence="1 4" id="KW-0732">Signal</keyword>
<dbReference type="PANTHER" id="PTHR23104:SF17">
    <property type="entry name" value="EF-HAND DOMAIN-CONTAINING PROTEIN"/>
    <property type="match status" value="1"/>
</dbReference>
<accession>A0A7M7PRV3</accession>
<dbReference type="RefSeq" id="XP_030855344.1">
    <property type="nucleotide sequence ID" value="XM_030999484.1"/>
</dbReference>
<dbReference type="PROSITE" id="PS00018">
    <property type="entry name" value="EF_HAND_1"/>
    <property type="match status" value="2"/>
</dbReference>
<sequence>MMRSPQAALHSLFLAIVMVKSIQVAAAEDGREEHHIKVGPPASLMRDRSHIQDIQHIREHLDGIIDIEGIPENEMTEKQLQLHYFKLHDYDHNNRLDGLELLNAMTHYHHDGAPNAEPLKEDDLMNLIDPILRDDDKNQDGYIDYPEYAATQSL</sequence>
<dbReference type="Proteomes" id="UP000007110">
    <property type="component" value="Unassembled WGS sequence"/>
</dbReference>
<dbReference type="EnsemblMetazoa" id="XM_030999484">
    <property type="protein sequence ID" value="XP_030855344"/>
    <property type="gene ID" value="LOC584259"/>
</dbReference>
<dbReference type="GeneID" id="584259"/>
<proteinExistence type="predicted"/>
<evidence type="ECO:0000256" key="2">
    <source>
        <dbReference type="ARBA" id="ARBA00022737"/>
    </source>
</evidence>
<dbReference type="Pfam" id="PF13499">
    <property type="entry name" value="EF-hand_7"/>
    <property type="match status" value="1"/>
</dbReference>
<dbReference type="SUPFAM" id="SSF47473">
    <property type="entry name" value="EF-hand"/>
    <property type="match status" value="1"/>
</dbReference>
<protein>
    <recommendedName>
        <fullName evidence="5">EF-hand domain-containing protein</fullName>
    </recommendedName>
</protein>
<feature type="chain" id="PRO_5029712473" description="EF-hand domain-containing protein" evidence="4">
    <location>
        <begin position="28"/>
        <end position="154"/>
    </location>
</feature>
<evidence type="ECO:0000256" key="3">
    <source>
        <dbReference type="ARBA" id="ARBA00022837"/>
    </source>
</evidence>
<dbReference type="InterPro" id="IPR002048">
    <property type="entry name" value="EF_hand_dom"/>
</dbReference>
<evidence type="ECO:0000256" key="4">
    <source>
        <dbReference type="SAM" id="SignalP"/>
    </source>
</evidence>
<dbReference type="PANTHER" id="PTHR23104">
    <property type="entry name" value="MULTIPLE COAGULATION FACTOR DEFICIENCY PROTEIN 2 NEURAL STEM CELL DERIVED NEURONAL SURVIVAL PROTEIN"/>
    <property type="match status" value="1"/>
</dbReference>